<name>A0ABD5LVJ9_PROMI</name>
<reference evidence="6" key="1">
    <citation type="submission" date="2021-05" db="EMBL/GenBank/DDBJ databases">
        <title>First report of NDM-5 and VEB-6 producing Proteus mirabilis isolated from blood of a sepsis patient in Kolkata, India.</title>
        <authorList>
            <person name="Halder G."/>
            <person name="Chaudhuri B."/>
            <person name="Dutta S."/>
        </authorList>
    </citation>
    <scope>NUCLEOTIDE SEQUENCE [LARGE SCALE GENOMIC DNA]</scope>
    <source>
        <strain evidence="6">7049</strain>
    </source>
</reference>
<dbReference type="GO" id="GO:0005886">
    <property type="term" value="C:plasma membrane"/>
    <property type="evidence" value="ECO:0007669"/>
    <property type="project" value="UniProtKB-SubCell"/>
</dbReference>
<evidence type="ECO:0000256" key="3">
    <source>
        <dbReference type="ARBA" id="ARBA00022989"/>
    </source>
</evidence>
<evidence type="ECO:0000256" key="1">
    <source>
        <dbReference type="ARBA" id="ARBA00004651"/>
    </source>
</evidence>
<feature type="domain" description="ABC transmembrane type-1" evidence="5">
    <location>
        <begin position="1"/>
        <end position="67"/>
    </location>
</feature>
<protein>
    <recommendedName>
        <fullName evidence="5">ABC transmembrane type-1 domain-containing protein</fullName>
    </recommendedName>
</protein>
<dbReference type="InterPro" id="IPR011527">
    <property type="entry name" value="ABC1_TM_dom"/>
</dbReference>
<evidence type="ECO:0000256" key="2">
    <source>
        <dbReference type="ARBA" id="ARBA00022692"/>
    </source>
</evidence>
<dbReference type="SUPFAM" id="SSF90123">
    <property type="entry name" value="ABC transporter transmembrane region"/>
    <property type="match status" value="1"/>
</dbReference>
<dbReference type="Gene3D" id="1.20.1560.10">
    <property type="entry name" value="ABC transporter type 1, transmembrane domain"/>
    <property type="match status" value="1"/>
</dbReference>
<keyword evidence="3" id="KW-1133">Transmembrane helix</keyword>
<evidence type="ECO:0000313" key="6">
    <source>
        <dbReference type="EMBL" id="MEY2344680.1"/>
    </source>
</evidence>
<organism evidence="6">
    <name type="scientific">Proteus mirabilis</name>
    <dbReference type="NCBI Taxonomy" id="584"/>
    <lineage>
        <taxon>Bacteria</taxon>
        <taxon>Pseudomonadati</taxon>
        <taxon>Pseudomonadota</taxon>
        <taxon>Gammaproteobacteria</taxon>
        <taxon>Enterobacterales</taxon>
        <taxon>Morganellaceae</taxon>
        <taxon>Proteus</taxon>
    </lineage>
</organism>
<dbReference type="PROSITE" id="PS50929">
    <property type="entry name" value="ABC_TM1F"/>
    <property type="match status" value="1"/>
</dbReference>
<gene>
    <name evidence="6" type="ORF">I3679_013920</name>
</gene>
<dbReference type="EMBL" id="JADQCH020000002">
    <property type="protein sequence ID" value="MEY2344680.1"/>
    <property type="molecule type" value="Genomic_DNA"/>
</dbReference>
<proteinExistence type="predicted"/>
<comment type="subcellular location">
    <subcellularLocation>
        <location evidence="1">Cell membrane</location>
        <topology evidence="1">Multi-pass membrane protein</topology>
    </subcellularLocation>
</comment>
<keyword evidence="2" id="KW-0812">Transmembrane</keyword>
<evidence type="ECO:0000256" key="4">
    <source>
        <dbReference type="ARBA" id="ARBA00023136"/>
    </source>
</evidence>
<dbReference type="InterPro" id="IPR036640">
    <property type="entry name" value="ABC1_TM_sf"/>
</dbReference>
<dbReference type="AlphaFoldDB" id="A0ABD5LVJ9"/>
<accession>A0ABD5LVJ9</accession>
<comment type="caution">
    <text evidence="6">The sequence shown here is derived from an EMBL/GenBank/DDBJ whole genome shotgun (WGS) entry which is preliminary data.</text>
</comment>
<evidence type="ECO:0000259" key="5">
    <source>
        <dbReference type="PROSITE" id="PS50929"/>
    </source>
</evidence>
<keyword evidence="4" id="KW-0472">Membrane</keyword>
<sequence length="78" mass="8824">MIILILRWGLMAISHIAAHRGAFYIQHQLQLAIAKKISKVPLSFFAQYGSGNLRRIINDDIKSLEGFSHICYLISSQP</sequence>